<evidence type="ECO:0000256" key="1">
    <source>
        <dbReference type="ARBA" id="ARBA00004141"/>
    </source>
</evidence>
<dbReference type="SUPFAM" id="SSF103473">
    <property type="entry name" value="MFS general substrate transporter"/>
    <property type="match status" value="1"/>
</dbReference>
<comment type="similarity">
    <text evidence="2">Belongs to the major facilitator superfamily. Sugar transporter (TC 2.A.1.1) family.</text>
</comment>
<keyword evidence="9" id="KW-1185">Reference proteome</keyword>
<dbReference type="Gene3D" id="1.20.1250.20">
    <property type="entry name" value="MFS general substrate transporter like domains"/>
    <property type="match status" value="1"/>
</dbReference>
<dbReference type="PROSITE" id="PS00216">
    <property type="entry name" value="SUGAR_TRANSPORT_1"/>
    <property type="match status" value="1"/>
</dbReference>
<dbReference type="InterPro" id="IPR020846">
    <property type="entry name" value="MFS_dom"/>
</dbReference>
<feature type="transmembrane region" description="Helical" evidence="6">
    <location>
        <begin position="215"/>
        <end position="235"/>
    </location>
</feature>
<evidence type="ECO:0000256" key="6">
    <source>
        <dbReference type="SAM" id="Phobius"/>
    </source>
</evidence>
<dbReference type="OrthoDB" id="6612291at2759"/>
<evidence type="ECO:0000313" key="9">
    <source>
        <dbReference type="Proteomes" id="UP000038010"/>
    </source>
</evidence>
<dbReference type="InterPro" id="IPR005828">
    <property type="entry name" value="MFS_sugar_transport-like"/>
</dbReference>
<keyword evidence="5 6" id="KW-0472">Membrane</keyword>
<keyword evidence="4 6" id="KW-1133">Transmembrane helix</keyword>
<gene>
    <name evidence="8" type="ORF">AB675_1783</name>
</gene>
<feature type="transmembrane region" description="Helical" evidence="6">
    <location>
        <begin position="308"/>
        <end position="332"/>
    </location>
</feature>
<dbReference type="AlphaFoldDB" id="A0A0N1HDW7"/>
<dbReference type="PANTHER" id="PTHR48022:SF15">
    <property type="entry name" value="ALPHA-GLUCOSIDE TRANSPORTER, PUTATIVE (AFU_ORTHOLOGUE AFUA_5G00500)-RELATED"/>
    <property type="match status" value="1"/>
</dbReference>
<feature type="transmembrane region" description="Helical" evidence="6">
    <location>
        <begin position="154"/>
        <end position="171"/>
    </location>
</feature>
<evidence type="ECO:0000256" key="5">
    <source>
        <dbReference type="ARBA" id="ARBA00023136"/>
    </source>
</evidence>
<evidence type="ECO:0000256" key="2">
    <source>
        <dbReference type="ARBA" id="ARBA00010992"/>
    </source>
</evidence>
<dbReference type="PROSITE" id="PS50850">
    <property type="entry name" value="MFS"/>
    <property type="match status" value="1"/>
</dbReference>
<dbReference type="InterPro" id="IPR050360">
    <property type="entry name" value="MFS_Sugar_Transporters"/>
</dbReference>
<organism evidence="8 9">
    <name type="scientific">Cyphellophora attinorum</name>
    <dbReference type="NCBI Taxonomy" id="1664694"/>
    <lineage>
        <taxon>Eukaryota</taxon>
        <taxon>Fungi</taxon>
        <taxon>Dikarya</taxon>
        <taxon>Ascomycota</taxon>
        <taxon>Pezizomycotina</taxon>
        <taxon>Eurotiomycetes</taxon>
        <taxon>Chaetothyriomycetidae</taxon>
        <taxon>Chaetothyriales</taxon>
        <taxon>Cyphellophoraceae</taxon>
        <taxon>Cyphellophora</taxon>
    </lineage>
</organism>
<evidence type="ECO:0000256" key="4">
    <source>
        <dbReference type="ARBA" id="ARBA00022989"/>
    </source>
</evidence>
<dbReference type="RefSeq" id="XP_018002753.1">
    <property type="nucleotide sequence ID" value="XM_018141700.1"/>
</dbReference>
<dbReference type="Pfam" id="PF00083">
    <property type="entry name" value="Sugar_tr"/>
    <property type="match status" value="1"/>
</dbReference>
<feature type="transmembrane region" description="Helical" evidence="6">
    <location>
        <begin position="438"/>
        <end position="464"/>
    </location>
</feature>
<feature type="transmembrane region" description="Helical" evidence="6">
    <location>
        <begin position="344"/>
        <end position="366"/>
    </location>
</feature>
<evidence type="ECO:0000256" key="3">
    <source>
        <dbReference type="ARBA" id="ARBA00022692"/>
    </source>
</evidence>
<dbReference type="GO" id="GO:0016020">
    <property type="term" value="C:membrane"/>
    <property type="evidence" value="ECO:0007669"/>
    <property type="project" value="UniProtKB-SubCell"/>
</dbReference>
<protein>
    <submittedName>
        <fullName evidence="8">Alpha-glucosides permease MPH3</fullName>
    </submittedName>
</protein>
<dbReference type="PROSITE" id="PS00217">
    <property type="entry name" value="SUGAR_TRANSPORT_2"/>
    <property type="match status" value="1"/>
</dbReference>
<dbReference type="PANTHER" id="PTHR48022">
    <property type="entry name" value="PLASTIDIC GLUCOSE TRANSPORTER 4"/>
    <property type="match status" value="1"/>
</dbReference>
<proteinExistence type="inferred from homology"/>
<sequence length="504" mass="55607">MASKSPEKVDTNSRAQLAARYTEYEKSLSFFDAVKIYWRSSLYVLYGLLLAFNYGMDGVIAGYQVSVPKFREDYGKPLDTGSGYVAYIITANWLAIFSAVGQACAVVGAATAGYVADKVGRRNAAAISCVISIGGVAAQYWSNGSLGILCAGKAINGFPIGMWLVIGPLYASEVAALRLRGVLSAMTNTTILSGVFVFSGVMYHLGVLPTKSSYMIPFACQWIVPGFVLVTCWMWPESPVWLARTGKRDAARRSLERLHGKNSSIDRDGILAQIEETLAMEKAQAHAEDHDSNNYLECFSKLHRRRTFIVMFVYTCFYLGGNTFVLGYQTYFYQLIGYSPQKSLLLGLVNTAVMWVFNVVAWCVIANVRRRPLLVWGQFGAAVCLFLIGGLSVVGSVNAYKAVVGFIFIWGFFYEISVATVGWTVGNEIPALRMRARTIGLGNIVGFVFGATTFIGFLGAFFFLPESKDRTPAEMDILFERKISVRGFHKVDITVTEDTFHRAE</sequence>
<dbReference type="InterPro" id="IPR036259">
    <property type="entry name" value="MFS_trans_sf"/>
</dbReference>
<dbReference type="EMBL" id="LFJN01000006">
    <property type="protein sequence ID" value="KPI42790.1"/>
    <property type="molecule type" value="Genomic_DNA"/>
</dbReference>
<name>A0A0N1HDW7_9EURO</name>
<reference evidence="8 9" key="1">
    <citation type="submission" date="2015-06" db="EMBL/GenBank/DDBJ databases">
        <title>Draft genome of the ant-associated black yeast Phialophora attae CBS 131958.</title>
        <authorList>
            <person name="Moreno L.F."/>
            <person name="Stielow B.J."/>
            <person name="de Hoog S."/>
            <person name="Vicente V.A."/>
            <person name="Weiss V.A."/>
            <person name="de Vries M."/>
            <person name="Cruz L.M."/>
            <person name="Souza E.M."/>
        </authorList>
    </citation>
    <scope>NUCLEOTIDE SEQUENCE [LARGE SCALE GENOMIC DNA]</scope>
    <source>
        <strain evidence="8 9">CBS 131958</strain>
    </source>
</reference>
<feature type="domain" description="Major facilitator superfamily (MFS) profile" evidence="7">
    <location>
        <begin position="43"/>
        <end position="504"/>
    </location>
</feature>
<evidence type="ECO:0000313" key="8">
    <source>
        <dbReference type="EMBL" id="KPI42790.1"/>
    </source>
</evidence>
<keyword evidence="3 6" id="KW-0812">Transmembrane</keyword>
<dbReference type="GO" id="GO:0005351">
    <property type="term" value="F:carbohydrate:proton symporter activity"/>
    <property type="evidence" value="ECO:0007669"/>
    <property type="project" value="TreeGrafter"/>
</dbReference>
<dbReference type="GeneID" id="28733580"/>
<dbReference type="VEuPathDB" id="FungiDB:AB675_1783"/>
<feature type="transmembrane region" description="Helical" evidence="6">
    <location>
        <begin position="183"/>
        <end position="203"/>
    </location>
</feature>
<comment type="subcellular location">
    <subcellularLocation>
        <location evidence="1">Membrane</location>
        <topology evidence="1">Multi-pass membrane protein</topology>
    </subcellularLocation>
</comment>
<comment type="caution">
    <text evidence="8">The sequence shown here is derived from an EMBL/GenBank/DDBJ whole genome shotgun (WGS) entry which is preliminary data.</text>
</comment>
<feature type="transmembrane region" description="Helical" evidence="6">
    <location>
        <begin position="43"/>
        <end position="64"/>
    </location>
</feature>
<feature type="transmembrane region" description="Helical" evidence="6">
    <location>
        <begin position="373"/>
        <end position="397"/>
    </location>
</feature>
<dbReference type="Proteomes" id="UP000038010">
    <property type="component" value="Unassembled WGS sequence"/>
</dbReference>
<feature type="transmembrane region" description="Helical" evidence="6">
    <location>
        <begin position="403"/>
        <end position="426"/>
    </location>
</feature>
<dbReference type="InterPro" id="IPR005829">
    <property type="entry name" value="Sugar_transporter_CS"/>
</dbReference>
<feature type="transmembrane region" description="Helical" evidence="6">
    <location>
        <begin position="84"/>
        <end position="112"/>
    </location>
</feature>
<accession>A0A0N1HDW7</accession>
<evidence type="ECO:0000259" key="7">
    <source>
        <dbReference type="PROSITE" id="PS50850"/>
    </source>
</evidence>
<feature type="transmembrane region" description="Helical" evidence="6">
    <location>
        <begin position="124"/>
        <end position="142"/>
    </location>
</feature>